<evidence type="ECO:0000259" key="3">
    <source>
        <dbReference type="Pfam" id="PF00294"/>
    </source>
</evidence>
<dbReference type="PANTHER" id="PTHR10584">
    <property type="entry name" value="SUGAR KINASE"/>
    <property type="match status" value="1"/>
</dbReference>
<sequence>MKTLEQVKAPVLVVCDTMNLWIETKRADLLNLLKRVDILLLNDEEARMLTGAKNLVNACNKILRLGPKAVVVKKGEHGAILATKNRGFFLTPAYPTSKVVDPTGAGDSFGGGFLGYLASTGNISESNIRRAVVYGVVVASFTVEDFSLRRLMKIGGPAVRDRFARVRQMVRF</sequence>
<dbReference type="Gene3D" id="3.40.1190.20">
    <property type="match status" value="1"/>
</dbReference>
<dbReference type="PROSITE" id="PS00584">
    <property type="entry name" value="PFKB_KINASES_2"/>
    <property type="match status" value="1"/>
</dbReference>
<organism evidence="4 5">
    <name type="scientific">bacterium (Candidatus Ratteibacteria) CG23_combo_of_CG06-09_8_20_14_all_48_7</name>
    <dbReference type="NCBI Taxonomy" id="2014292"/>
    <lineage>
        <taxon>Bacteria</taxon>
        <taxon>Candidatus Ratteibacteria</taxon>
    </lineage>
</organism>
<evidence type="ECO:0000256" key="2">
    <source>
        <dbReference type="ARBA" id="ARBA00022777"/>
    </source>
</evidence>
<evidence type="ECO:0000256" key="1">
    <source>
        <dbReference type="ARBA" id="ARBA00022679"/>
    </source>
</evidence>
<keyword evidence="2" id="KW-0418">Kinase</keyword>
<dbReference type="SUPFAM" id="SSF53613">
    <property type="entry name" value="Ribokinase-like"/>
    <property type="match status" value="1"/>
</dbReference>
<comment type="caution">
    <text evidence="4">The sequence shown here is derived from an EMBL/GenBank/DDBJ whole genome shotgun (WGS) entry which is preliminary data.</text>
</comment>
<dbReference type="Proteomes" id="UP000230392">
    <property type="component" value="Unassembled WGS sequence"/>
</dbReference>
<feature type="domain" description="Carbohydrate kinase PfkB" evidence="3">
    <location>
        <begin position="11"/>
        <end position="147"/>
    </location>
</feature>
<gene>
    <name evidence="4" type="ORF">COX46_05950</name>
</gene>
<proteinExistence type="predicted"/>
<name>A0A2G9Y835_9BACT</name>
<dbReference type="PANTHER" id="PTHR10584:SF166">
    <property type="entry name" value="RIBOKINASE"/>
    <property type="match status" value="1"/>
</dbReference>
<protein>
    <recommendedName>
        <fullName evidence="3">Carbohydrate kinase PfkB domain-containing protein</fullName>
    </recommendedName>
</protein>
<dbReference type="GO" id="GO:0016301">
    <property type="term" value="F:kinase activity"/>
    <property type="evidence" value="ECO:0007669"/>
    <property type="project" value="UniProtKB-KW"/>
</dbReference>
<accession>A0A2G9Y835</accession>
<evidence type="ECO:0000313" key="5">
    <source>
        <dbReference type="Proteomes" id="UP000230392"/>
    </source>
</evidence>
<evidence type="ECO:0000313" key="4">
    <source>
        <dbReference type="EMBL" id="PIP15409.1"/>
    </source>
</evidence>
<keyword evidence="1" id="KW-0808">Transferase</keyword>
<dbReference type="InterPro" id="IPR029056">
    <property type="entry name" value="Ribokinase-like"/>
</dbReference>
<dbReference type="InterPro" id="IPR011611">
    <property type="entry name" value="PfkB_dom"/>
</dbReference>
<dbReference type="Pfam" id="PF00294">
    <property type="entry name" value="PfkB"/>
    <property type="match status" value="1"/>
</dbReference>
<dbReference type="EMBL" id="PCRF01000289">
    <property type="protein sequence ID" value="PIP15409.1"/>
    <property type="molecule type" value="Genomic_DNA"/>
</dbReference>
<dbReference type="GO" id="GO:0005829">
    <property type="term" value="C:cytosol"/>
    <property type="evidence" value="ECO:0007669"/>
    <property type="project" value="TreeGrafter"/>
</dbReference>
<reference evidence="4 5" key="1">
    <citation type="submission" date="2017-09" db="EMBL/GenBank/DDBJ databases">
        <title>Depth-based differentiation of microbial function through sediment-hosted aquifers and enrichment of novel symbionts in the deep terrestrial subsurface.</title>
        <authorList>
            <person name="Probst A.J."/>
            <person name="Ladd B."/>
            <person name="Jarett J.K."/>
            <person name="Geller-Mcgrath D.E."/>
            <person name="Sieber C.M."/>
            <person name="Emerson J.B."/>
            <person name="Anantharaman K."/>
            <person name="Thomas B.C."/>
            <person name="Malmstrom R."/>
            <person name="Stieglmeier M."/>
            <person name="Klingl A."/>
            <person name="Woyke T."/>
            <person name="Ryan C.M."/>
            <person name="Banfield J.F."/>
        </authorList>
    </citation>
    <scope>NUCLEOTIDE SEQUENCE [LARGE SCALE GENOMIC DNA]</scope>
    <source>
        <strain evidence="4">CG23_combo_of_CG06-09_8_20_14_all_48_7</strain>
    </source>
</reference>
<dbReference type="InterPro" id="IPR002173">
    <property type="entry name" value="Carboh/pur_kinase_PfkB_CS"/>
</dbReference>
<dbReference type="AlphaFoldDB" id="A0A2G9Y835"/>